<dbReference type="InParanoid" id="B4DA41"/>
<evidence type="ECO:0000256" key="1">
    <source>
        <dbReference type="SAM" id="Phobius"/>
    </source>
</evidence>
<sequence length="39" mass="4384">MPPVDSMTIEGLRTQLERPLIIGILVVYMLHLFAVAKCD</sequence>
<dbReference type="Proteomes" id="UP000005824">
    <property type="component" value="Unassembled WGS sequence"/>
</dbReference>
<organism evidence="2 3">
    <name type="scientific">Chthoniobacter flavus Ellin428</name>
    <dbReference type="NCBI Taxonomy" id="497964"/>
    <lineage>
        <taxon>Bacteria</taxon>
        <taxon>Pseudomonadati</taxon>
        <taxon>Verrucomicrobiota</taxon>
        <taxon>Spartobacteria</taxon>
        <taxon>Chthoniobacterales</taxon>
        <taxon>Chthoniobacteraceae</taxon>
        <taxon>Chthoniobacter</taxon>
    </lineage>
</organism>
<keyword evidence="1" id="KW-0472">Membrane</keyword>
<dbReference type="AlphaFoldDB" id="B4DA41"/>
<accession>B4DA41</accession>
<reference evidence="2 3" key="1">
    <citation type="journal article" date="2011" name="J. Bacteriol.">
        <title>Genome sequence of Chthoniobacter flavus Ellin428, an aerobic heterotrophic soil bacterium.</title>
        <authorList>
            <person name="Kant R."/>
            <person name="van Passel M.W."/>
            <person name="Palva A."/>
            <person name="Lucas S."/>
            <person name="Lapidus A."/>
            <person name="Glavina Del Rio T."/>
            <person name="Dalin E."/>
            <person name="Tice H."/>
            <person name="Bruce D."/>
            <person name="Goodwin L."/>
            <person name="Pitluck S."/>
            <person name="Larimer F.W."/>
            <person name="Land M.L."/>
            <person name="Hauser L."/>
            <person name="Sangwan P."/>
            <person name="de Vos W.M."/>
            <person name="Janssen P.H."/>
            <person name="Smidt H."/>
        </authorList>
    </citation>
    <scope>NUCLEOTIDE SEQUENCE [LARGE SCALE GENOMIC DNA]</scope>
    <source>
        <strain evidence="2 3">Ellin428</strain>
    </source>
</reference>
<keyword evidence="1" id="KW-1133">Transmembrane helix</keyword>
<feature type="transmembrane region" description="Helical" evidence="1">
    <location>
        <begin position="20"/>
        <end position="36"/>
    </location>
</feature>
<gene>
    <name evidence="2" type="ORF">CfE428DRAFT_5781</name>
</gene>
<evidence type="ECO:0000313" key="2">
    <source>
        <dbReference type="EMBL" id="EDY16668.1"/>
    </source>
</evidence>
<keyword evidence="3" id="KW-1185">Reference proteome</keyword>
<keyword evidence="1" id="KW-0812">Transmembrane</keyword>
<proteinExistence type="predicted"/>
<dbReference type="EMBL" id="ABVL01000029">
    <property type="protein sequence ID" value="EDY16668.1"/>
    <property type="molecule type" value="Genomic_DNA"/>
</dbReference>
<name>B4DA41_9BACT</name>
<comment type="caution">
    <text evidence="2">The sequence shown here is derived from an EMBL/GenBank/DDBJ whole genome shotgun (WGS) entry which is preliminary data.</text>
</comment>
<dbReference type="STRING" id="497964.CfE428DRAFT_5781"/>
<protein>
    <submittedName>
        <fullName evidence="2">Uncharacterized protein</fullName>
    </submittedName>
</protein>
<evidence type="ECO:0000313" key="3">
    <source>
        <dbReference type="Proteomes" id="UP000005824"/>
    </source>
</evidence>